<dbReference type="EMBL" id="JAUDCG010000008">
    <property type="protein sequence ID" value="MDM8156549.1"/>
    <property type="molecule type" value="Genomic_DNA"/>
</dbReference>
<organism evidence="6 7">
    <name type="scientific">Amedibacillus dolichus</name>
    <dbReference type="NCBI Taxonomy" id="31971"/>
    <lineage>
        <taxon>Bacteria</taxon>
        <taxon>Bacillati</taxon>
        <taxon>Bacillota</taxon>
        <taxon>Erysipelotrichia</taxon>
        <taxon>Erysipelotrichales</taxon>
        <taxon>Erysipelotrichaceae</taxon>
        <taxon>Amedibacillus</taxon>
    </lineage>
</organism>
<comment type="similarity">
    <text evidence="1">Belongs to the LysR transcriptional regulatory family.</text>
</comment>
<dbReference type="InterPro" id="IPR005119">
    <property type="entry name" value="LysR_subst-bd"/>
</dbReference>
<accession>A0ABT7UAB7</accession>
<evidence type="ECO:0000256" key="4">
    <source>
        <dbReference type="ARBA" id="ARBA00023163"/>
    </source>
</evidence>
<dbReference type="InterPro" id="IPR036388">
    <property type="entry name" value="WH-like_DNA-bd_sf"/>
</dbReference>
<dbReference type="PANTHER" id="PTHR30346:SF0">
    <property type="entry name" value="HCA OPERON TRANSCRIPTIONAL ACTIVATOR HCAR"/>
    <property type="match status" value="1"/>
</dbReference>
<dbReference type="PRINTS" id="PR00039">
    <property type="entry name" value="HTHLYSR"/>
</dbReference>
<dbReference type="CDD" id="cd05466">
    <property type="entry name" value="PBP2_LTTR_substrate"/>
    <property type="match status" value="1"/>
</dbReference>
<evidence type="ECO:0000256" key="2">
    <source>
        <dbReference type="ARBA" id="ARBA00023015"/>
    </source>
</evidence>
<evidence type="ECO:0000259" key="5">
    <source>
        <dbReference type="PROSITE" id="PS50931"/>
    </source>
</evidence>
<name>A0ABT7UAB7_9FIRM</name>
<evidence type="ECO:0000256" key="1">
    <source>
        <dbReference type="ARBA" id="ARBA00009437"/>
    </source>
</evidence>
<reference evidence="6 7" key="3">
    <citation type="submission" date="2023-06" db="EMBL/GenBank/DDBJ databases">
        <authorList>
            <person name="Zeman M."/>
            <person name="Kubasova T."/>
            <person name="Jahodarova E."/>
            <person name="Nykrynova M."/>
            <person name="Rychlik I."/>
        </authorList>
    </citation>
    <scope>NUCLEOTIDE SEQUENCE [LARGE SCALE GENOMIC DNA]</scope>
    <source>
        <strain evidence="6 7">ET39</strain>
    </source>
</reference>
<reference evidence="7" key="1">
    <citation type="submission" date="2023-06" db="EMBL/GenBank/DDBJ databases">
        <title>Identification and characterization of horizontal gene transfer across gut microbiota members of farm animals based on homology search.</title>
        <authorList>
            <person name="Zeman M."/>
            <person name="Kubasova T."/>
            <person name="Jahodarova E."/>
            <person name="Nykrynova M."/>
            <person name="Rychlik I."/>
        </authorList>
    </citation>
    <scope>NUCLEOTIDE SEQUENCE [LARGE SCALE GENOMIC DNA]</scope>
    <source>
        <strain evidence="7">ET39</strain>
    </source>
</reference>
<dbReference type="Pfam" id="PF03466">
    <property type="entry name" value="LysR_substrate"/>
    <property type="match status" value="1"/>
</dbReference>
<gene>
    <name evidence="6" type="ORF">QUV96_02725</name>
</gene>
<comment type="caution">
    <text evidence="6">The sequence shown here is derived from an EMBL/GenBank/DDBJ whole genome shotgun (WGS) entry which is preliminary data.</text>
</comment>
<dbReference type="Gene3D" id="3.40.190.290">
    <property type="match status" value="1"/>
</dbReference>
<feature type="domain" description="HTH lysR-type" evidence="5">
    <location>
        <begin position="2"/>
        <end position="59"/>
    </location>
</feature>
<proteinExistence type="inferred from homology"/>
<dbReference type="InterPro" id="IPR000847">
    <property type="entry name" value="LysR_HTH_N"/>
</dbReference>
<dbReference type="Pfam" id="PF00126">
    <property type="entry name" value="HTH_1"/>
    <property type="match status" value="1"/>
</dbReference>
<reference evidence="6 7" key="2">
    <citation type="submission" date="2023-06" db="EMBL/GenBank/DDBJ databases">
        <title>Identification and characterization of horizontal gene transfer across gut microbiota members of farm animals based on homology search.</title>
        <authorList>
            <person name="Schwarzerova J."/>
            <person name="Nykrynova M."/>
            <person name="Jureckova K."/>
            <person name="Cejkova D."/>
            <person name="Rychlik I."/>
        </authorList>
    </citation>
    <scope>NUCLEOTIDE SEQUENCE [LARGE SCALE GENOMIC DNA]</scope>
    <source>
        <strain evidence="6 7">ET39</strain>
    </source>
</reference>
<dbReference type="InterPro" id="IPR036390">
    <property type="entry name" value="WH_DNA-bd_sf"/>
</dbReference>
<keyword evidence="2" id="KW-0805">Transcription regulation</keyword>
<evidence type="ECO:0000256" key="3">
    <source>
        <dbReference type="ARBA" id="ARBA00023125"/>
    </source>
</evidence>
<dbReference type="Proteomes" id="UP001529340">
    <property type="component" value="Unassembled WGS sequence"/>
</dbReference>
<dbReference type="PROSITE" id="PS50931">
    <property type="entry name" value="HTH_LYSR"/>
    <property type="match status" value="1"/>
</dbReference>
<keyword evidence="3" id="KW-0238">DNA-binding</keyword>
<dbReference type="SUPFAM" id="SSF53850">
    <property type="entry name" value="Periplasmic binding protein-like II"/>
    <property type="match status" value="1"/>
</dbReference>
<sequence>MIEIYLLEQLCAFEECATLSRAAQMLHISQPALTHSMQKLEEQMGVSLFERTKNRITLNENGKLTAQYARRILAMENDMIERVQLFDKSQRTITLGSCAPVPISDITPLLTTLFPQRRIAFEIRNHDEELLEGLYKGNYQLVVLHEPPQDSAVFSFAYRTEQIFLMVPKQHPLAVHDSVSLQQLDGQNLLLYTKIGFWYEMCKERMPHTHFLMINEMDAFDEVTEIAAFPSFSSDAVLTPDSRTYHNQKRVMIDDPCAAATYYCCCMKKDHSYYHPLFHRLHSFRK</sequence>
<dbReference type="SUPFAM" id="SSF46785">
    <property type="entry name" value="Winged helix' DNA-binding domain"/>
    <property type="match status" value="1"/>
</dbReference>
<dbReference type="PANTHER" id="PTHR30346">
    <property type="entry name" value="TRANSCRIPTIONAL DUAL REGULATOR HCAR-RELATED"/>
    <property type="match status" value="1"/>
</dbReference>
<protein>
    <submittedName>
        <fullName evidence="6">LysR family transcriptional regulator</fullName>
    </submittedName>
</protein>
<evidence type="ECO:0000313" key="6">
    <source>
        <dbReference type="EMBL" id="MDM8156549.1"/>
    </source>
</evidence>
<evidence type="ECO:0000313" key="7">
    <source>
        <dbReference type="Proteomes" id="UP001529340"/>
    </source>
</evidence>
<dbReference type="RefSeq" id="WP_289607019.1">
    <property type="nucleotide sequence ID" value="NZ_JAUDCG010000008.1"/>
</dbReference>
<keyword evidence="4" id="KW-0804">Transcription</keyword>
<dbReference type="Gene3D" id="1.10.10.10">
    <property type="entry name" value="Winged helix-like DNA-binding domain superfamily/Winged helix DNA-binding domain"/>
    <property type="match status" value="1"/>
</dbReference>
<keyword evidence="7" id="KW-1185">Reference proteome</keyword>